<evidence type="ECO:0000256" key="4">
    <source>
        <dbReference type="RuleBase" id="RU003345"/>
    </source>
</evidence>
<dbReference type="EMBL" id="CP159280">
    <property type="protein sequence ID" value="XCH13900.1"/>
    <property type="molecule type" value="Genomic_DNA"/>
</dbReference>
<dbReference type="EMBL" id="CP159280">
    <property type="protein sequence ID" value="XCH13848.1"/>
    <property type="molecule type" value="Genomic_DNA"/>
</dbReference>
<keyword evidence="7" id="KW-0614">Plasmid</keyword>
<dbReference type="FunFam" id="3.40.605.10:FF:000007">
    <property type="entry name" value="NAD/NADP-dependent betaine aldehyde dehydrogenase"/>
    <property type="match status" value="1"/>
</dbReference>
<dbReference type="Gene3D" id="3.40.605.10">
    <property type="entry name" value="Aldehyde Dehydrogenase, Chain A, domain 1"/>
    <property type="match status" value="1"/>
</dbReference>
<name>A0AAU8EYV6_9MICC</name>
<dbReference type="PANTHER" id="PTHR11699">
    <property type="entry name" value="ALDEHYDE DEHYDROGENASE-RELATED"/>
    <property type="match status" value="1"/>
</dbReference>
<feature type="active site" evidence="3">
    <location>
        <position position="259"/>
    </location>
</feature>
<dbReference type="InterPro" id="IPR016162">
    <property type="entry name" value="Ald_DH_N"/>
</dbReference>
<evidence type="ECO:0000259" key="6">
    <source>
        <dbReference type="Pfam" id="PF00171"/>
    </source>
</evidence>
<dbReference type="InterPro" id="IPR029510">
    <property type="entry name" value="Ald_DH_CS_GLU"/>
</dbReference>
<dbReference type="Gene3D" id="3.40.309.10">
    <property type="entry name" value="Aldehyde Dehydrogenase, Chain A, domain 2"/>
    <property type="match status" value="1"/>
</dbReference>
<dbReference type="AlphaFoldDB" id="A0AAU8EYV6"/>
<proteinExistence type="inferred from homology"/>
<geneLocation type="plasmid" evidence="7">
    <name>unnamed</name>
</geneLocation>
<dbReference type="InterPro" id="IPR016161">
    <property type="entry name" value="Ald_DH/histidinol_DH"/>
</dbReference>
<reference evidence="7" key="1">
    <citation type="submission" date="2024-06" db="EMBL/GenBank/DDBJ databases">
        <title>Biodegradation of dimethachlon by Arthrobacter sp. K5: mechanistic insights and ecological implications.</title>
        <authorList>
            <person name="Hu S."/>
            <person name="Lu P."/>
        </authorList>
    </citation>
    <scope>NUCLEOTIDE SEQUENCE</scope>
    <source>
        <strain evidence="7">K5</strain>
        <plasmid evidence="7">unnamed</plasmid>
    </source>
</reference>
<dbReference type="InterPro" id="IPR016160">
    <property type="entry name" value="Ald_DH_CS_CYS"/>
</dbReference>
<dbReference type="RefSeq" id="WP_353713552.1">
    <property type="nucleotide sequence ID" value="NZ_CP159280.1"/>
</dbReference>
<evidence type="ECO:0000313" key="7">
    <source>
        <dbReference type="EMBL" id="XCH13848.1"/>
    </source>
</evidence>
<feature type="region of interest" description="Disordered" evidence="5">
    <location>
        <begin position="448"/>
        <end position="488"/>
    </location>
</feature>
<dbReference type="SUPFAM" id="SSF53720">
    <property type="entry name" value="ALDH-like"/>
    <property type="match status" value="1"/>
</dbReference>
<dbReference type="InterPro" id="IPR016163">
    <property type="entry name" value="Ald_DH_C"/>
</dbReference>
<dbReference type="InterPro" id="IPR044086">
    <property type="entry name" value="LUC3-like"/>
</dbReference>
<gene>
    <name evidence="8" type="ORF">ABRP34_22595</name>
    <name evidence="7" type="ORF">ABRP34_23705</name>
</gene>
<evidence type="ECO:0000256" key="2">
    <source>
        <dbReference type="ARBA" id="ARBA00023002"/>
    </source>
</evidence>
<accession>A0AAU8EYV6</accession>
<evidence type="ECO:0000256" key="3">
    <source>
        <dbReference type="PROSITE-ProRule" id="PRU10007"/>
    </source>
</evidence>
<dbReference type="Pfam" id="PF00171">
    <property type="entry name" value="Aldedh"/>
    <property type="match status" value="1"/>
</dbReference>
<comment type="similarity">
    <text evidence="1 4">Belongs to the aldehyde dehydrogenase family.</text>
</comment>
<evidence type="ECO:0000256" key="1">
    <source>
        <dbReference type="ARBA" id="ARBA00009986"/>
    </source>
</evidence>
<dbReference type="GO" id="GO:0016620">
    <property type="term" value="F:oxidoreductase activity, acting on the aldehyde or oxo group of donors, NAD or NADP as acceptor"/>
    <property type="evidence" value="ECO:0007669"/>
    <property type="project" value="InterPro"/>
</dbReference>
<feature type="domain" description="Aldehyde dehydrogenase" evidence="6">
    <location>
        <begin position="34"/>
        <end position="483"/>
    </location>
</feature>
<sequence>MGVSIAEGKNAIKPADFNAPYGLLIDGDIVTTDEGFEVFNPADNSVIASAPQGTREHMERAIGAAKRAFPAWAALTADEREAIIVEFFEALEAQKDDFITLLSLEQGKPRHNQATFEVNLANPWIPNTAKSRLETKVLVEDDAHRVELRRSPLGVVGAIIPWNYPYLHVLWKTVPALITGNTVVLKPSPYTPLCALRIGELAAQVFPPGVFNIVTGGNELGQILTESPDVGMITFTGSTETGTKIMASAAGTIKRVTLELGGNDPAILLPDADWQDAVPKVFNAAFGNSGQWCIAAKRIYVHRSFHEDFVKAFVAYARTQKVGDGMDPTSDLGPINNRMQYNKLRDLFEDTRRNGYDVPLGGTIDESLDGNFVPVTIVNNPPEDSRIVQEEPFGPIVPVLVYDDIDDVIARANATVFGLGATVWGRDEERALAVADRIDSGNVWINQGQSHPDHAPFGGHKQSGLSVEHGDEGLASHTNNKTVVIRKR</sequence>
<protein>
    <submittedName>
        <fullName evidence="7">Aldehyde dehydrogenase family protein</fullName>
    </submittedName>
</protein>
<dbReference type="InterPro" id="IPR015590">
    <property type="entry name" value="Aldehyde_DH_dom"/>
</dbReference>
<dbReference type="CDD" id="cd07106">
    <property type="entry name" value="ALDH_AldA-AAD23400"/>
    <property type="match status" value="1"/>
</dbReference>
<dbReference type="PROSITE" id="PS00070">
    <property type="entry name" value="ALDEHYDE_DEHYDR_CYS"/>
    <property type="match status" value="1"/>
</dbReference>
<organism evidence="7">
    <name type="scientific">Arthrobacter sp. K5</name>
    <dbReference type="NCBI Taxonomy" id="2839623"/>
    <lineage>
        <taxon>Bacteria</taxon>
        <taxon>Bacillati</taxon>
        <taxon>Actinomycetota</taxon>
        <taxon>Actinomycetes</taxon>
        <taxon>Micrococcales</taxon>
        <taxon>Micrococcaceae</taxon>
        <taxon>Arthrobacter</taxon>
    </lineage>
</organism>
<dbReference type="PROSITE" id="PS00687">
    <property type="entry name" value="ALDEHYDE_DEHYDR_GLU"/>
    <property type="match status" value="1"/>
</dbReference>
<evidence type="ECO:0000313" key="8">
    <source>
        <dbReference type="EMBL" id="XCH13900.1"/>
    </source>
</evidence>
<keyword evidence="2 4" id="KW-0560">Oxidoreductase</keyword>
<evidence type="ECO:0000256" key="5">
    <source>
        <dbReference type="SAM" id="MobiDB-lite"/>
    </source>
</evidence>